<organism evidence="1">
    <name type="scientific">Desertifilum tharense IPPAS B-1220</name>
    <dbReference type="NCBI Taxonomy" id="1781255"/>
    <lineage>
        <taxon>Bacteria</taxon>
        <taxon>Bacillati</taxon>
        <taxon>Cyanobacteriota</taxon>
        <taxon>Cyanophyceae</taxon>
        <taxon>Desertifilales</taxon>
        <taxon>Desertifilaceae</taxon>
        <taxon>Desertifilum</taxon>
    </lineage>
</organism>
<sequence length="108" mass="12167">MLGFVPQPNLRGELFFSQSGRIFGIQDVGFRASTQPTQRAFFQSIRAHLWDSRCWVSCLNPTYAASFFLVNQGAFLGFKMLGFVPQPNLRGELFSGNQRTSLKCKSPL</sequence>
<dbReference type="EMBL" id="MJGC01000063">
    <property type="protein sequence ID" value="OEJ74644.1"/>
    <property type="molecule type" value="Genomic_DNA"/>
</dbReference>
<dbReference type="AlphaFoldDB" id="A0A1E5QJ79"/>
<evidence type="ECO:0000313" key="1">
    <source>
        <dbReference type="EMBL" id="OEJ74644.1"/>
    </source>
</evidence>
<reference evidence="1" key="1">
    <citation type="submission" date="2016-09" db="EMBL/GenBank/DDBJ databases">
        <title>Draft genome of thermotolerant cyanobacterium Desertifilum sp. strain IPPAS B-1220.</title>
        <authorList>
            <person name="Sinetova M.A."/>
            <person name="Bolakhan K."/>
            <person name="Zayadan B.K."/>
            <person name="Mironov K.S."/>
            <person name="Ustinova V."/>
            <person name="Kupriyanova E.V."/>
            <person name="Sidorov R.A."/>
            <person name="Skrypnik A.N."/>
            <person name="Gogoleva N.E."/>
            <person name="Gogolev Y.V."/>
            <person name="Los D.A."/>
        </authorList>
    </citation>
    <scope>NUCLEOTIDE SEQUENCE [LARGE SCALE GENOMIC DNA]</scope>
    <source>
        <strain evidence="1">IPPAS B-1220</strain>
    </source>
</reference>
<comment type="caution">
    <text evidence="1">The sequence shown here is derived from an EMBL/GenBank/DDBJ whole genome shotgun (WGS) entry which is preliminary data.</text>
</comment>
<protein>
    <submittedName>
        <fullName evidence="1">Uncharacterized protein</fullName>
    </submittedName>
</protein>
<gene>
    <name evidence="1" type="ORF">BH720_13300</name>
</gene>
<accession>A0A1E5QJ79</accession>
<name>A0A1E5QJ79_9CYAN</name>
<proteinExistence type="predicted"/>
<dbReference type="STRING" id="1781255.BH720_13300"/>